<dbReference type="InterPro" id="IPR004358">
    <property type="entry name" value="Sig_transdc_His_kin-like_C"/>
</dbReference>
<dbReference type="Gene3D" id="1.20.120.160">
    <property type="entry name" value="HPT domain"/>
    <property type="match status" value="1"/>
</dbReference>
<feature type="domain" description="Response regulatory" evidence="18">
    <location>
        <begin position="617"/>
        <end position="733"/>
    </location>
</feature>
<feature type="domain" description="Histidine kinase" evidence="17">
    <location>
        <begin position="371"/>
        <end position="595"/>
    </location>
</feature>
<evidence type="ECO:0000256" key="1">
    <source>
        <dbReference type="ARBA" id="ARBA00000085"/>
    </source>
</evidence>
<dbReference type="Pfam" id="PF02518">
    <property type="entry name" value="HATPase_c"/>
    <property type="match status" value="1"/>
</dbReference>
<dbReference type="Pfam" id="PF13426">
    <property type="entry name" value="PAS_9"/>
    <property type="match status" value="1"/>
</dbReference>
<evidence type="ECO:0000313" key="21">
    <source>
        <dbReference type="Proteomes" id="UP001595445"/>
    </source>
</evidence>
<evidence type="ECO:0000256" key="3">
    <source>
        <dbReference type="ARBA" id="ARBA00012438"/>
    </source>
</evidence>
<dbReference type="CDD" id="cd17546">
    <property type="entry name" value="REC_hyHK_CKI1_RcsC-like"/>
    <property type="match status" value="1"/>
</dbReference>
<dbReference type="InterPro" id="IPR003661">
    <property type="entry name" value="HisK_dim/P_dom"/>
</dbReference>
<evidence type="ECO:0000256" key="8">
    <source>
        <dbReference type="ARBA" id="ARBA00022692"/>
    </source>
</evidence>
<dbReference type="CDD" id="cd16922">
    <property type="entry name" value="HATPase_EvgS-ArcB-TorS-like"/>
    <property type="match status" value="1"/>
</dbReference>
<evidence type="ECO:0000256" key="16">
    <source>
        <dbReference type="SAM" id="Phobius"/>
    </source>
</evidence>
<keyword evidence="10" id="KW-0547">Nucleotide-binding</keyword>
<keyword evidence="10" id="KW-0067">ATP-binding</keyword>
<evidence type="ECO:0000259" key="17">
    <source>
        <dbReference type="PROSITE" id="PS50109"/>
    </source>
</evidence>
<accession>A0ABV7DUC5</accession>
<dbReference type="InterPro" id="IPR008207">
    <property type="entry name" value="Sig_transdc_His_kin_Hpt_dom"/>
</dbReference>
<dbReference type="Pfam" id="PF00512">
    <property type="entry name" value="HisKA"/>
    <property type="match status" value="1"/>
</dbReference>
<dbReference type="Pfam" id="PF00072">
    <property type="entry name" value="Response_reg"/>
    <property type="match status" value="1"/>
</dbReference>
<dbReference type="SMART" id="SM00448">
    <property type="entry name" value="REC"/>
    <property type="match status" value="1"/>
</dbReference>
<comment type="caution">
    <text evidence="20">The sequence shown here is derived from an EMBL/GenBank/DDBJ whole genome shotgun (WGS) entry which is preliminary data.</text>
</comment>
<dbReference type="SUPFAM" id="SSF47384">
    <property type="entry name" value="Homodimeric domain of signal transducing histidine kinase"/>
    <property type="match status" value="1"/>
</dbReference>
<evidence type="ECO:0000256" key="11">
    <source>
        <dbReference type="ARBA" id="ARBA00022989"/>
    </source>
</evidence>
<dbReference type="Proteomes" id="UP001595445">
    <property type="component" value="Unassembled WGS sequence"/>
</dbReference>
<evidence type="ECO:0000256" key="10">
    <source>
        <dbReference type="ARBA" id="ARBA00022840"/>
    </source>
</evidence>
<reference evidence="21" key="1">
    <citation type="journal article" date="2019" name="Int. J. Syst. Evol. Microbiol.">
        <title>The Global Catalogue of Microorganisms (GCM) 10K type strain sequencing project: providing services to taxonomists for standard genome sequencing and annotation.</title>
        <authorList>
            <consortium name="The Broad Institute Genomics Platform"/>
            <consortium name="The Broad Institute Genome Sequencing Center for Infectious Disease"/>
            <person name="Wu L."/>
            <person name="Ma J."/>
        </authorList>
    </citation>
    <scope>NUCLEOTIDE SEQUENCE [LARGE SCALE GENOMIC DNA]</scope>
    <source>
        <strain evidence="21">KCTC 62102</strain>
    </source>
</reference>
<keyword evidence="8 16" id="KW-0812">Transmembrane</keyword>
<dbReference type="CDD" id="cd00082">
    <property type="entry name" value="HisKA"/>
    <property type="match status" value="1"/>
</dbReference>
<dbReference type="SMART" id="SM00388">
    <property type="entry name" value="HisKA"/>
    <property type="match status" value="1"/>
</dbReference>
<dbReference type="InterPro" id="IPR036890">
    <property type="entry name" value="HATPase_C_sf"/>
</dbReference>
<feature type="modified residue" description="Phosphohistidine" evidence="14">
    <location>
        <position position="810"/>
    </location>
</feature>
<dbReference type="Gene3D" id="1.10.287.130">
    <property type="match status" value="1"/>
</dbReference>
<protein>
    <recommendedName>
        <fullName evidence="3">histidine kinase</fullName>
        <ecNumber evidence="3">2.7.13.3</ecNumber>
    </recommendedName>
</protein>
<dbReference type="Gene3D" id="3.30.565.10">
    <property type="entry name" value="Histidine kinase-like ATPase, C-terminal domain"/>
    <property type="match status" value="1"/>
</dbReference>
<keyword evidence="7" id="KW-0808">Transferase</keyword>
<evidence type="ECO:0000256" key="12">
    <source>
        <dbReference type="ARBA" id="ARBA00023012"/>
    </source>
</evidence>
<keyword evidence="4" id="KW-1003">Cell membrane</keyword>
<dbReference type="InterPro" id="IPR001789">
    <property type="entry name" value="Sig_transdc_resp-reg_receiver"/>
</dbReference>
<evidence type="ECO:0000256" key="9">
    <source>
        <dbReference type="ARBA" id="ARBA00022777"/>
    </source>
</evidence>
<dbReference type="SUPFAM" id="SSF47226">
    <property type="entry name" value="Histidine-containing phosphotransfer domain, HPT domain"/>
    <property type="match status" value="1"/>
</dbReference>
<dbReference type="CDD" id="cd00130">
    <property type="entry name" value="PAS"/>
    <property type="match status" value="1"/>
</dbReference>
<feature type="modified residue" description="4-aspartylphosphate" evidence="15">
    <location>
        <position position="666"/>
    </location>
</feature>
<evidence type="ECO:0000256" key="14">
    <source>
        <dbReference type="PROSITE-ProRule" id="PRU00110"/>
    </source>
</evidence>
<comment type="catalytic activity">
    <reaction evidence="1">
        <text>ATP + protein L-histidine = ADP + protein N-phospho-L-histidine.</text>
        <dbReference type="EC" id="2.7.13.3"/>
    </reaction>
</comment>
<dbReference type="InterPro" id="IPR005467">
    <property type="entry name" value="His_kinase_dom"/>
</dbReference>
<keyword evidence="6 15" id="KW-0597">Phosphoprotein</keyword>
<dbReference type="InterPro" id="IPR003594">
    <property type="entry name" value="HATPase_dom"/>
</dbReference>
<keyword evidence="13 16" id="KW-0472">Membrane</keyword>
<evidence type="ECO:0000256" key="15">
    <source>
        <dbReference type="PROSITE-ProRule" id="PRU00169"/>
    </source>
</evidence>
<dbReference type="SUPFAM" id="SSF52172">
    <property type="entry name" value="CheY-like"/>
    <property type="match status" value="1"/>
</dbReference>
<evidence type="ECO:0000259" key="19">
    <source>
        <dbReference type="PROSITE" id="PS50894"/>
    </source>
</evidence>
<dbReference type="PROSITE" id="PS50894">
    <property type="entry name" value="HPT"/>
    <property type="match status" value="1"/>
</dbReference>
<dbReference type="EMBL" id="JBHRSM010000015">
    <property type="protein sequence ID" value="MFC3086149.1"/>
    <property type="molecule type" value="Genomic_DNA"/>
</dbReference>
<dbReference type="InterPro" id="IPR036097">
    <property type="entry name" value="HisK_dim/P_sf"/>
</dbReference>
<evidence type="ECO:0000256" key="2">
    <source>
        <dbReference type="ARBA" id="ARBA00004429"/>
    </source>
</evidence>
<evidence type="ECO:0000313" key="20">
    <source>
        <dbReference type="EMBL" id="MFC3086149.1"/>
    </source>
</evidence>
<evidence type="ECO:0000256" key="5">
    <source>
        <dbReference type="ARBA" id="ARBA00022519"/>
    </source>
</evidence>
<dbReference type="RefSeq" id="WP_197645516.1">
    <property type="nucleotide sequence ID" value="NZ_JAEACP010000014.1"/>
</dbReference>
<sequence>MPYAEYYSIRNTETAERARRRQRAIALVIMVLSVLTASISVTIFGTIREQFNLSEASASDNRTWVIAQLQVDLLNYTLALDVAAADPEDAELLSRIRRQFDILFSRISLISNAPGKANETVRARPEWRALVGEGGLVQTALPLIDGPAEHLATALPQLQAAAHSQLEPIRNTVVDSVATMMGEGDRARSDLRAALKLFGLAILWLSICLAGLMASLYMQGRQQTRHAKILEIAVHNLRTTLDSSLDAVMLVNRGGQIVGANQSCHRILGEMALESRPSLTSFLRNPGDPSQPVHFAALIPGERRRIEALRENGTPFPAEISLASARTGDGHDVSVVFLRDISDQVTYEEGLAAARHAAEAADEAKARFLAVMSHEMRTPLNGLLSATDLLDRSSPLTSEQRWFIDIIHDCGTTALEQVNNLLHLTRMGSAEAGSFPAAAVSLPQTLLAMAQQFSADAARQGTAITVTGDLKPDFAVSIQLQPLRRALSNLLSNAVKFTEDGTITLRLERFASDRPGHIGLRIAVEDTGIGIAEENLDRIFRNFETLDSSFARVHEGSGLGLGIAKLSAEALNGRIEAHSRLGEGSRFTLAFEAPLADLPAREPAETGPDSLHLKGYSVLLAEDNAINRALMRRQLEGLGLQVTEAADGIEAVERAQAQDFDVILMDVSMPRMDGLAATGLIRRGQRQPEVPIIAVTAQASPERVQQFRAAQLNDVLTKPARVEELAAMILRFCAPRRGPAGSDPAPDYIEPDLLTPLAQDEILAQLRADMEPAFLAGMVRQFREDGHASIAATAAALKAGDLARVQALSHRFAGGAAVLGLLALRNALCDQEDAARDGQSQRAEQLQAAIPPLFTRSLAHLDRALGVARA</sequence>
<dbReference type="EC" id="2.7.13.3" evidence="3"/>
<dbReference type="InterPro" id="IPR035965">
    <property type="entry name" value="PAS-like_dom_sf"/>
</dbReference>
<proteinExistence type="predicted"/>
<dbReference type="PANTHER" id="PTHR43047">
    <property type="entry name" value="TWO-COMPONENT HISTIDINE PROTEIN KINASE"/>
    <property type="match status" value="1"/>
</dbReference>
<keyword evidence="21" id="KW-1185">Reference proteome</keyword>
<keyword evidence="12" id="KW-0902">Two-component regulatory system</keyword>
<name>A0ABV7DUC5_9RHOB</name>
<keyword evidence="9" id="KW-0418">Kinase</keyword>
<dbReference type="SMART" id="SM00387">
    <property type="entry name" value="HATPase_c"/>
    <property type="match status" value="1"/>
</dbReference>
<dbReference type="NCBIfam" id="TIGR00229">
    <property type="entry name" value="sensory_box"/>
    <property type="match status" value="1"/>
</dbReference>
<organism evidence="20 21">
    <name type="scientific">Tabrizicola soli</name>
    <dbReference type="NCBI Taxonomy" id="2185115"/>
    <lineage>
        <taxon>Bacteria</taxon>
        <taxon>Pseudomonadati</taxon>
        <taxon>Pseudomonadota</taxon>
        <taxon>Alphaproteobacteria</taxon>
        <taxon>Rhodobacterales</taxon>
        <taxon>Paracoccaceae</taxon>
        <taxon>Tabrizicola</taxon>
    </lineage>
</organism>
<dbReference type="InterPro" id="IPR011006">
    <property type="entry name" value="CheY-like_superfamily"/>
</dbReference>
<evidence type="ECO:0000256" key="7">
    <source>
        <dbReference type="ARBA" id="ARBA00022679"/>
    </source>
</evidence>
<keyword evidence="11 16" id="KW-1133">Transmembrane helix</keyword>
<dbReference type="PROSITE" id="PS50109">
    <property type="entry name" value="HIS_KIN"/>
    <property type="match status" value="1"/>
</dbReference>
<evidence type="ECO:0000256" key="13">
    <source>
        <dbReference type="ARBA" id="ARBA00023136"/>
    </source>
</evidence>
<dbReference type="Pfam" id="PF01627">
    <property type="entry name" value="Hpt"/>
    <property type="match status" value="1"/>
</dbReference>
<dbReference type="SUPFAM" id="SSF55785">
    <property type="entry name" value="PYP-like sensor domain (PAS domain)"/>
    <property type="match status" value="1"/>
</dbReference>
<evidence type="ECO:0000259" key="18">
    <source>
        <dbReference type="PROSITE" id="PS50110"/>
    </source>
</evidence>
<dbReference type="InterPro" id="IPR036641">
    <property type="entry name" value="HPT_dom_sf"/>
</dbReference>
<evidence type="ECO:0000256" key="4">
    <source>
        <dbReference type="ARBA" id="ARBA00022475"/>
    </source>
</evidence>
<feature type="transmembrane region" description="Helical" evidence="16">
    <location>
        <begin position="24"/>
        <end position="47"/>
    </location>
</feature>
<dbReference type="Gene3D" id="3.30.450.20">
    <property type="entry name" value="PAS domain"/>
    <property type="match status" value="1"/>
</dbReference>
<dbReference type="Gene3D" id="3.40.50.2300">
    <property type="match status" value="1"/>
</dbReference>
<evidence type="ECO:0000256" key="6">
    <source>
        <dbReference type="ARBA" id="ARBA00022553"/>
    </source>
</evidence>
<dbReference type="PROSITE" id="PS50110">
    <property type="entry name" value="RESPONSE_REGULATORY"/>
    <property type="match status" value="1"/>
</dbReference>
<comment type="subcellular location">
    <subcellularLocation>
        <location evidence="2">Cell inner membrane</location>
        <topology evidence="2">Multi-pass membrane protein</topology>
    </subcellularLocation>
</comment>
<feature type="domain" description="HPt" evidence="19">
    <location>
        <begin position="771"/>
        <end position="868"/>
    </location>
</feature>
<keyword evidence="5" id="KW-0997">Cell inner membrane</keyword>
<dbReference type="PANTHER" id="PTHR43047:SF64">
    <property type="entry name" value="HISTIDINE KINASE CONTAINING CHEY-HOMOLOGOUS RECEIVER DOMAIN AND PAS DOMAIN-RELATED"/>
    <property type="match status" value="1"/>
</dbReference>
<dbReference type="InterPro" id="IPR000014">
    <property type="entry name" value="PAS"/>
</dbReference>
<dbReference type="PRINTS" id="PR00344">
    <property type="entry name" value="BCTRLSENSOR"/>
</dbReference>
<dbReference type="SUPFAM" id="SSF55874">
    <property type="entry name" value="ATPase domain of HSP90 chaperone/DNA topoisomerase II/histidine kinase"/>
    <property type="match status" value="1"/>
</dbReference>
<gene>
    <name evidence="20" type="ORF">ACFOD6_08820</name>
</gene>